<dbReference type="EMBL" id="OZ034817">
    <property type="protein sequence ID" value="CAL1383668.1"/>
    <property type="molecule type" value="Genomic_DNA"/>
</dbReference>
<dbReference type="AlphaFoldDB" id="A0AAV2EDA2"/>
<dbReference type="InterPro" id="IPR025558">
    <property type="entry name" value="DUF4283"/>
</dbReference>
<accession>A0AAV2EDA2</accession>
<reference evidence="2 3" key="1">
    <citation type="submission" date="2024-04" db="EMBL/GenBank/DDBJ databases">
        <authorList>
            <person name="Fracassetti M."/>
        </authorList>
    </citation>
    <scope>NUCLEOTIDE SEQUENCE [LARGE SCALE GENOMIC DNA]</scope>
</reference>
<evidence type="ECO:0000313" key="3">
    <source>
        <dbReference type="Proteomes" id="UP001497516"/>
    </source>
</evidence>
<evidence type="ECO:0000259" key="1">
    <source>
        <dbReference type="Pfam" id="PF14111"/>
    </source>
</evidence>
<dbReference type="PANTHER" id="PTHR31286">
    <property type="entry name" value="GLYCINE-RICH CELL WALL STRUCTURAL PROTEIN 1.8-LIKE"/>
    <property type="match status" value="1"/>
</dbReference>
<organism evidence="2 3">
    <name type="scientific">Linum trigynum</name>
    <dbReference type="NCBI Taxonomy" id="586398"/>
    <lineage>
        <taxon>Eukaryota</taxon>
        <taxon>Viridiplantae</taxon>
        <taxon>Streptophyta</taxon>
        <taxon>Embryophyta</taxon>
        <taxon>Tracheophyta</taxon>
        <taxon>Spermatophyta</taxon>
        <taxon>Magnoliopsida</taxon>
        <taxon>eudicotyledons</taxon>
        <taxon>Gunneridae</taxon>
        <taxon>Pentapetalae</taxon>
        <taxon>rosids</taxon>
        <taxon>fabids</taxon>
        <taxon>Malpighiales</taxon>
        <taxon>Linaceae</taxon>
        <taxon>Linum</taxon>
    </lineage>
</organism>
<dbReference type="PANTHER" id="PTHR31286:SF165">
    <property type="entry name" value="DUF4283 DOMAIN-CONTAINING PROTEIN"/>
    <property type="match status" value="1"/>
</dbReference>
<protein>
    <recommendedName>
        <fullName evidence="1">DUF4283 domain-containing protein</fullName>
    </recommendedName>
</protein>
<sequence length="276" mass="29723">MFLFQFESVETSTCVFENGPWHCGNVPLFMRKWVPGIQSIKLGCSRLPIWVRIRELPLEYMTEEGLSRLASMLGAPFWMDQLTKLGTHMGTAKLCIMMAADSSFPTELRIRPEGEAGITLFVHYLHVPHRCEKCVEFGHQIGERVKCGKSVVTSVETALVSEEVVAPAVSGEGLLVGGSSSPAALGVSTPTSTPSLVIGKVVVSEASESSSFLVDADGFQLVGKKGKAFQVSYPAQSSGMCIPDSAVQARVSLNAKGYNLVVPTSPKKKGGRKMKP</sequence>
<gene>
    <name evidence="2" type="ORF">LTRI10_LOCUS24929</name>
</gene>
<feature type="domain" description="DUF4283" evidence="1">
    <location>
        <begin position="1"/>
        <end position="37"/>
    </location>
</feature>
<evidence type="ECO:0000313" key="2">
    <source>
        <dbReference type="EMBL" id="CAL1383668.1"/>
    </source>
</evidence>
<proteinExistence type="predicted"/>
<dbReference type="InterPro" id="IPR040256">
    <property type="entry name" value="At4g02000-like"/>
</dbReference>
<name>A0AAV2EDA2_9ROSI</name>
<dbReference type="Pfam" id="PF14111">
    <property type="entry name" value="DUF4283"/>
    <property type="match status" value="1"/>
</dbReference>
<dbReference type="Proteomes" id="UP001497516">
    <property type="component" value="Chromosome 4"/>
</dbReference>
<keyword evidence="3" id="KW-1185">Reference proteome</keyword>